<dbReference type="PANTHER" id="PTHR21227">
    <property type="entry name" value="TRNA-SPLICING ENDONUCLEASE SUBUNIT SEN2"/>
    <property type="match status" value="1"/>
</dbReference>
<dbReference type="InterPro" id="IPR011856">
    <property type="entry name" value="tRNA_endonuc-like_dom_sf"/>
</dbReference>
<gene>
    <name evidence="8" type="ORF">EJ02DRAFT_470096</name>
</gene>
<name>A0A6A5SHN3_9PLEO</name>
<dbReference type="GO" id="GO:0005737">
    <property type="term" value="C:cytoplasm"/>
    <property type="evidence" value="ECO:0007669"/>
    <property type="project" value="TreeGrafter"/>
</dbReference>
<dbReference type="PANTHER" id="PTHR21227:SF0">
    <property type="entry name" value="TRNA-SPLICING ENDONUCLEASE SUBUNIT SEN2"/>
    <property type="match status" value="1"/>
</dbReference>
<dbReference type="GO" id="GO:0000379">
    <property type="term" value="P:tRNA-type intron splice site recognition and cleavage"/>
    <property type="evidence" value="ECO:0007669"/>
    <property type="project" value="TreeGrafter"/>
</dbReference>
<feature type="active site" evidence="5">
    <location>
        <position position="378"/>
    </location>
</feature>
<evidence type="ECO:0000313" key="9">
    <source>
        <dbReference type="Proteomes" id="UP000800038"/>
    </source>
</evidence>
<accession>A0A6A5SHN3</accession>
<dbReference type="EC" id="4.6.1.16" evidence="4"/>
<evidence type="ECO:0000256" key="5">
    <source>
        <dbReference type="PIRSR" id="PIRSR011789-1"/>
    </source>
</evidence>
<dbReference type="InterPro" id="IPR016589">
    <property type="entry name" value="tRNA_splic_SEN2"/>
</dbReference>
<dbReference type="OrthoDB" id="10249562at2759"/>
<keyword evidence="2 4" id="KW-0819">tRNA processing</keyword>
<dbReference type="Proteomes" id="UP000800038">
    <property type="component" value="Unassembled WGS sequence"/>
</dbReference>
<dbReference type="Pfam" id="PF01974">
    <property type="entry name" value="tRNA_int_endo"/>
    <property type="match status" value="1"/>
</dbReference>
<feature type="domain" description="tRNA intron endonuclease catalytic" evidence="7">
    <location>
        <begin position="348"/>
        <end position="437"/>
    </location>
</feature>
<evidence type="ECO:0000256" key="4">
    <source>
        <dbReference type="PIRNR" id="PIRNR011789"/>
    </source>
</evidence>
<dbReference type="InterPro" id="IPR006677">
    <property type="entry name" value="tRNA_intron_Endonuc_cat-like"/>
</dbReference>
<evidence type="ECO:0000256" key="6">
    <source>
        <dbReference type="SAM" id="MobiDB-lite"/>
    </source>
</evidence>
<dbReference type="GO" id="GO:0000214">
    <property type="term" value="C:tRNA-intron endonuclease complex"/>
    <property type="evidence" value="ECO:0007669"/>
    <property type="project" value="UniProtKB-UniRule"/>
</dbReference>
<dbReference type="Gene3D" id="3.40.1350.10">
    <property type="match status" value="1"/>
</dbReference>
<dbReference type="SUPFAM" id="SSF53032">
    <property type="entry name" value="tRNA-intron endonuclease catalytic domain-like"/>
    <property type="match status" value="1"/>
</dbReference>
<dbReference type="InterPro" id="IPR006676">
    <property type="entry name" value="tRNA_splic"/>
</dbReference>
<feature type="active site" evidence="5">
    <location>
        <position position="429"/>
    </location>
</feature>
<dbReference type="InterPro" id="IPR036167">
    <property type="entry name" value="tRNA_intron_Endo_cat-like_sf"/>
</dbReference>
<proteinExistence type="inferred from homology"/>
<feature type="region of interest" description="Disordered" evidence="6">
    <location>
        <begin position="1"/>
        <end position="74"/>
    </location>
</feature>
<dbReference type="NCBIfam" id="TIGR00324">
    <property type="entry name" value="endA"/>
    <property type="match status" value="1"/>
</dbReference>
<evidence type="ECO:0000259" key="7">
    <source>
        <dbReference type="Pfam" id="PF01974"/>
    </source>
</evidence>
<sequence>MLESRRQAGEIRYRRYMTPQQPVPSDTELQSSHMSEAIQPEQSAPKSGSPENGALPRQDKAANGGLRKPRPRRPNYHEIHAKSLPLDVYPLPAFVPHNPISVVRIAINLLSHSIWPPKSHRVVHRAYYSPETRSVHVTDQASIRALWEHGFFGKGSLSRSEPQWLVAEKRKRGAEASKTSTEVTQSRREERKQFKLERAKAQREAIEQQLRDEGKLSVDGSLDQVVDDEHVPALPLTIETGDNTVVDLDALVPAVDKTSGMLVLAEHDTEPVPEVKIQDLEHLQLTPEEAFFLTYAIGALDVVEVDNTDSAEPSESYSIQHLMRLYCAHAVSTSKITEETLIEPDNPFLLKYVVYHHFRSLGWVVRSGVKFAVDYLLYIRGPAFTHAEFAIMIVPSYSAPYWTEHAQEKKSRDWWWLHRVNRVQSQVMKTLLLVYVEVPEPWDNATEDGSKLDVGSVLKAYKVREFVFKRWSPSRNRD</sequence>
<dbReference type="FunFam" id="3.40.1350.10:FF:000007">
    <property type="entry name" value="tRNA-splicing endonuclease subunit Sen2"/>
    <property type="match status" value="1"/>
</dbReference>
<organism evidence="8 9">
    <name type="scientific">Clathrospora elynae</name>
    <dbReference type="NCBI Taxonomy" id="706981"/>
    <lineage>
        <taxon>Eukaryota</taxon>
        <taxon>Fungi</taxon>
        <taxon>Dikarya</taxon>
        <taxon>Ascomycota</taxon>
        <taxon>Pezizomycotina</taxon>
        <taxon>Dothideomycetes</taxon>
        <taxon>Pleosporomycetidae</taxon>
        <taxon>Pleosporales</taxon>
        <taxon>Diademaceae</taxon>
        <taxon>Clathrospora</taxon>
    </lineage>
</organism>
<feature type="compositionally biased region" description="Basic and acidic residues" evidence="6">
    <location>
        <begin position="185"/>
        <end position="196"/>
    </location>
</feature>
<feature type="active site" evidence="5">
    <location>
        <position position="386"/>
    </location>
</feature>
<evidence type="ECO:0000256" key="2">
    <source>
        <dbReference type="ARBA" id="ARBA00022694"/>
    </source>
</evidence>
<evidence type="ECO:0000313" key="8">
    <source>
        <dbReference type="EMBL" id="KAF1936897.1"/>
    </source>
</evidence>
<dbReference type="PIRSF" id="PIRSF011789">
    <property type="entry name" value="tRNA_splic_SEN2"/>
    <property type="match status" value="1"/>
</dbReference>
<dbReference type="GO" id="GO:0000213">
    <property type="term" value="F:tRNA-intron lyase activity"/>
    <property type="evidence" value="ECO:0007669"/>
    <property type="project" value="UniProtKB-UniRule"/>
</dbReference>
<keyword evidence="3 4" id="KW-0456">Lyase</keyword>
<feature type="compositionally biased region" description="Polar residues" evidence="6">
    <location>
        <begin position="18"/>
        <end position="50"/>
    </location>
</feature>
<comment type="similarity">
    <text evidence="1 4">Belongs to the tRNA-intron endonuclease family.</text>
</comment>
<evidence type="ECO:0000256" key="3">
    <source>
        <dbReference type="ARBA" id="ARBA00023239"/>
    </source>
</evidence>
<evidence type="ECO:0000256" key="1">
    <source>
        <dbReference type="ARBA" id="ARBA00008078"/>
    </source>
</evidence>
<protein>
    <recommendedName>
        <fullName evidence="4">tRNA-splicing endonuclease subunit Sen2</fullName>
        <ecNumber evidence="4">4.6.1.16</ecNumber>
    </recommendedName>
</protein>
<keyword evidence="9" id="KW-1185">Reference proteome</keyword>
<dbReference type="EMBL" id="ML976163">
    <property type="protein sequence ID" value="KAF1936897.1"/>
    <property type="molecule type" value="Genomic_DNA"/>
</dbReference>
<dbReference type="CDD" id="cd22363">
    <property type="entry name" value="tRNA-intron_lyase_C"/>
    <property type="match status" value="1"/>
</dbReference>
<reference evidence="8" key="1">
    <citation type="journal article" date="2020" name="Stud. Mycol.">
        <title>101 Dothideomycetes genomes: a test case for predicting lifestyles and emergence of pathogens.</title>
        <authorList>
            <person name="Haridas S."/>
            <person name="Albert R."/>
            <person name="Binder M."/>
            <person name="Bloem J."/>
            <person name="Labutti K."/>
            <person name="Salamov A."/>
            <person name="Andreopoulos B."/>
            <person name="Baker S."/>
            <person name="Barry K."/>
            <person name="Bills G."/>
            <person name="Bluhm B."/>
            <person name="Cannon C."/>
            <person name="Castanera R."/>
            <person name="Culley D."/>
            <person name="Daum C."/>
            <person name="Ezra D."/>
            <person name="Gonzalez J."/>
            <person name="Henrissat B."/>
            <person name="Kuo A."/>
            <person name="Liang C."/>
            <person name="Lipzen A."/>
            <person name="Lutzoni F."/>
            <person name="Magnuson J."/>
            <person name="Mondo S."/>
            <person name="Nolan M."/>
            <person name="Ohm R."/>
            <person name="Pangilinan J."/>
            <person name="Park H.-J."/>
            <person name="Ramirez L."/>
            <person name="Alfaro M."/>
            <person name="Sun H."/>
            <person name="Tritt A."/>
            <person name="Yoshinaga Y."/>
            <person name="Zwiers L.-H."/>
            <person name="Turgeon B."/>
            <person name="Goodwin S."/>
            <person name="Spatafora J."/>
            <person name="Crous P."/>
            <person name="Grigoriev I."/>
        </authorList>
    </citation>
    <scope>NUCLEOTIDE SEQUENCE</scope>
    <source>
        <strain evidence="8">CBS 161.51</strain>
    </source>
</reference>
<feature type="compositionally biased region" description="Basic and acidic residues" evidence="6">
    <location>
        <begin position="1"/>
        <end position="13"/>
    </location>
</feature>
<comment type="function">
    <text evidence="4">Constitutes one of the two catalytic subunit of the tRNA-splicing endonuclease complex, a complex responsible for identification and cleavage of the splice sites in pre-tRNA. It cleaves pre-tRNA at the 5'- and 3'-splice sites to release the intron. The products are an intron and two tRNA half-molecules bearing 2',3'-cyclic phosphate and 5'-OH termini. There are no conserved sequences at the splice sites, but the intron is invariably located at the same site in the gene, placing the splice sites an invariant distance from the constant structural features of the tRNA body.</text>
</comment>
<dbReference type="AlphaFoldDB" id="A0A6A5SHN3"/>
<feature type="region of interest" description="Disordered" evidence="6">
    <location>
        <begin position="168"/>
        <end position="196"/>
    </location>
</feature>
<dbReference type="GO" id="GO:0003676">
    <property type="term" value="F:nucleic acid binding"/>
    <property type="evidence" value="ECO:0007669"/>
    <property type="project" value="InterPro"/>
</dbReference>